<dbReference type="InterPro" id="IPR015882">
    <property type="entry name" value="HEX_bac_N"/>
</dbReference>
<proteinExistence type="inferred from homology"/>
<dbReference type="Gene3D" id="3.20.20.80">
    <property type="entry name" value="Glycosidases"/>
    <property type="match status" value="1"/>
</dbReference>
<dbReference type="EC" id="3.2.1.52" evidence="3"/>
<evidence type="ECO:0000256" key="7">
    <source>
        <dbReference type="SAM" id="SignalP"/>
    </source>
</evidence>
<keyword evidence="7" id="KW-0732">Signal</keyword>
<dbReference type="GO" id="GO:0016020">
    <property type="term" value="C:membrane"/>
    <property type="evidence" value="ECO:0007669"/>
    <property type="project" value="TreeGrafter"/>
</dbReference>
<reference evidence="10 11" key="1">
    <citation type="submission" date="2016-10" db="EMBL/GenBank/DDBJ databases">
        <authorList>
            <person name="de Groot N.N."/>
        </authorList>
    </citation>
    <scope>NUCLEOTIDE SEQUENCE [LARGE SCALE GENOMIC DNA]</scope>
    <source>
        <strain evidence="10 11">TC2-24</strain>
    </source>
</reference>
<dbReference type="InterPro" id="IPR015883">
    <property type="entry name" value="Glyco_hydro_20_cat"/>
</dbReference>
<evidence type="ECO:0000256" key="2">
    <source>
        <dbReference type="ARBA" id="ARBA00006285"/>
    </source>
</evidence>
<dbReference type="GO" id="GO:0004563">
    <property type="term" value="F:beta-N-acetylhexosaminidase activity"/>
    <property type="evidence" value="ECO:0007669"/>
    <property type="project" value="UniProtKB-EC"/>
</dbReference>
<dbReference type="RefSeq" id="WP_091915102.1">
    <property type="nucleotide sequence ID" value="NZ_FOIQ01000002.1"/>
</dbReference>
<keyword evidence="5" id="KW-0326">Glycosidase</keyword>
<evidence type="ECO:0000256" key="6">
    <source>
        <dbReference type="PIRSR" id="PIRSR625705-1"/>
    </source>
</evidence>
<evidence type="ECO:0000256" key="5">
    <source>
        <dbReference type="ARBA" id="ARBA00023295"/>
    </source>
</evidence>
<feature type="domain" description="Glycoside hydrolase family 20 catalytic" evidence="8">
    <location>
        <begin position="159"/>
        <end position="508"/>
    </location>
</feature>
<accession>A0A1I0N6S9</accession>
<dbReference type="PANTHER" id="PTHR22600">
    <property type="entry name" value="BETA-HEXOSAMINIDASE"/>
    <property type="match status" value="1"/>
</dbReference>
<dbReference type="EMBL" id="FOIQ01000002">
    <property type="protein sequence ID" value="SEV96540.1"/>
    <property type="molecule type" value="Genomic_DNA"/>
</dbReference>
<dbReference type="PRINTS" id="PR00738">
    <property type="entry name" value="GLHYDRLASE20"/>
</dbReference>
<feature type="active site" description="Proton donor" evidence="6">
    <location>
        <position position="333"/>
    </location>
</feature>
<dbReference type="GO" id="GO:0005975">
    <property type="term" value="P:carbohydrate metabolic process"/>
    <property type="evidence" value="ECO:0007669"/>
    <property type="project" value="InterPro"/>
</dbReference>
<protein>
    <recommendedName>
        <fullName evidence="3">beta-N-acetylhexosaminidase</fullName>
        <ecNumber evidence="3">3.2.1.52</ecNumber>
    </recommendedName>
</protein>
<dbReference type="InterPro" id="IPR025705">
    <property type="entry name" value="Beta_hexosaminidase_sua/sub"/>
</dbReference>
<dbReference type="GO" id="GO:0030203">
    <property type="term" value="P:glycosaminoglycan metabolic process"/>
    <property type="evidence" value="ECO:0007669"/>
    <property type="project" value="TreeGrafter"/>
</dbReference>
<dbReference type="SUPFAM" id="SSF51445">
    <property type="entry name" value="(Trans)glycosidases"/>
    <property type="match status" value="1"/>
</dbReference>
<dbReference type="Gene3D" id="3.30.379.10">
    <property type="entry name" value="Chitobiase/beta-hexosaminidase domain 2-like"/>
    <property type="match status" value="1"/>
</dbReference>
<feature type="signal peptide" evidence="7">
    <location>
        <begin position="1"/>
        <end position="24"/>
    </location>
</feature>
<dbReference type="PANTHER" id="PTHR22600:SF57">
    <property type="entry name" value="BETA-N-ACETYLHEXOSAMINIDASE"/>
    <property type="match status" value="1"/>
</dbReference>
<dbReference type="InterPro" id="IPR029018">
    <property type="entry name" value="Hex-like_dom2"/>
</dbReference>
<dbReference type="InterPro" id="IPR017853">
    <property type="entry name" value="GH"/>
</dbReference>
<evidence type="ECO:0000313" key="10">
    <source>
        <dbReference type="EMBL" id="SEV96540.1"/>
    </source>
</evidence>
<dbReference type="AlphaFoldDB" id="A0A1I0N6S9"/>
<dbReference type="Pfam" id="PF00728">
    <property type="entry name" value="Glyco_hydro_20"/>
    <property type="match status" value="1"/>
</dbReference>
<dbReference type="Proteomes" id="UP000199373">
    <property type="component" value="Unassembled WGS sequence"/>
</dbReference>
<evidence type="ECO:0000259" key="9">
    <source>
        <dbReference type="Pfam" id="PF02838"/>
    </source>
</evidence>
<name>A0A1I0N6S9_9BACT</name>
<evidence type="ECO:0000256" key="3">
    <source>
        <dbReference type="ARBA" id="ARBA00012663"/>
    </source>
</evidence>
<evidence type="ECO:0000313" key="11">
    <source>
        <dbReference type="Proteomes" id="UP000199373"/>
    </source>
</evidence>
<keyword evidence="4" id="KW-0378">Hydrolase</keyword>
<dbReference type="Pfam" id="PF02838">
    <property type="entry name" value="Glyco_hydro_20b"/>
    <property type="match status" value="1"/>
</dbReference>
<comment type="similarity">
    <text evidence="2">Belongs to the glycosyl hydrolase 20 family.</text>
</comment>
<dbReference type="SUPFAM" id="SSF55545">
    <property type="entry name" value="beta-N-acetylhexosaminidase-like domain"/>
    <property type="match status" value="1"/>
</dbReference>
<organism evidence="10 11">
    <name type="scientific">Prevotella aff. ruminicola Tc2-24</name>
    <dbReference type="NCBI Taxonomy" id="81582"/>
    <lineage>
        <taxon>Bacteria</taxon>
        <taxon>Pseudomonadati</taxon>
        <taxon>Bacteroidota</taxon>
        <taxon>Bacteroidia</taxon>
        <taxon>Bacteroidales</taxon>
        <taxon>Prevotellaceae</taxon>
        <taxon>Prevotella</taxon>
    </lineage>
</organism>
<comment type="catalytic activity">
    <reaction evidence="1">
        <text>Hydrolysis of terminal non-reducing N-acetyl-D-hexosamine residues in N-acetyl-beta-D-hexosaminides.</text>
        <dbReference type="EC" id="3.2.1.52"/>
    </reaction>
</comment>
<evidence type="ECO:0000259" key="8">
    <source>
        <dbReference type="Pfam" id="PF00728"/>
    </source>
</evidence>
<evidence type="ECO:0000256" key="1">
    <source>
        <dbReference type="ARBA" id="ARBA00001231"/>
    </source>
</evidence>
<sequence>MKRIYSQVCLTIGILCSTVLTAHAQVTADYQVVPLPDQIVMQKGKPFVLDKNTVIIADNDGAMTRNAQFLQEYIRTNTGIEVQMGSGKVKNAITLRLDQTVPSKEGYRVSISQKGISISGATPAGVFYGIQMLRKALPCDSVREQVILPAATIADSPRFGYRGMHLDVCRHFFDTDFVKEYIDLLALHNMNVFHFHLTDDQGWRIEIKRYPKLTEVGGYRSGTVLGRNSSVDDHTRYGGYYTQEQLRDIVKYAEERHITVIPEIEMPGHTLAILASYPELGCTGGPYEVGHFWGIYSDILCAGKEETFAFMEGVLDEVMDIFPSKYIHIGGDEAPKTKWEKCPLCQKRIDEEQIKSDGKVSAEDLLQGYFTRRINKYLTQHGRRLIGWDEIADFGIDTTATIMSWQGSEPGIKAAAKGFDVIMAPSDYAYFDKYQIDDDYFEPKLIGGCLTVEKVYNYEPLSDTAAPQDASHILGVQANLWTEYIPIKELAEYQVLPRMAALAEVQWLDPAKKDYQQFLPRLDRLVQLYRKYGLTYGLHVWPELYKQNREVF</sequence>
<feature type="chain" id="PRO_5011663699" description="beta-N-acetylhexosaminidase" evidence="7">
    <location>
        <begin position="25"/>
        <end position="552"/>
    </location>
</feature>
<gene>
    <name evidence="10" type="ORF">SAMN04487850_0997</name>
</gene>
<evidence type="ECO:0000256" key="4">
    <source>
        <dbReference type="ARBA" id="ARBA00022801"/>
    </source>
</evidence>
<keyword evidence="11" id="KW-1185">Reference proteome</keyword>
<feature type="domain" description="Beta-hexosaminidase bacterial type N-terminal" evidence="9">
    <location>
        <begin position="30"/>
        <end position="155"/>
    </location>
</feature>
<dbReference type="CDD" id="cd06563">
    <property type="entry name" value="GH20_chitobiase-like"/>
    <property type="match status" value="1"/>
</dbReference>